<evidence type="ECO:0000256" key="3">
    <source>
        <dbReference type="ARBA" id="ARBA00022525"/>
    </source>
</evidence>
<evidence type="ECO:0000313" key="5">
    <source>
        <dbReference type="EMBL" id="CCW46021.1"/>
    </source>
</evidence>
<reference evidence="5 6" key="1">
    <citation type="journal article" date="1998" name="Science">
        <title>Genome sequence of the nematode C. elegans: a platform for investigating biology.</title>
        <authorList>
            <consortium name="The C. elegans sequencing consortium"/>
            <person name="Sulson J.E."/>
            <person name="Waterston R."/>
        </authorList>
    </citation>
    <scope>NUCLEOTIDE SEQUENCE [LARGE SCALE GENOMIC DNA]</scope>
    <source>
        <strain evidence="5 6">Bristol N2</strain>
    </source>
</reference>
<evidence type="ECO:0000256" key="1">
    <source>
        <dbReference type="ARBA" id="ARBA00004613"/>
    </source>
</evidence>
<keyword evidence="6" id="KW-1185">Reference proteome</keyword>
<evidence type="ECO:0000313" key="6">
    <source>
        <dbReference type="Proteomes" id="UP000001940"/>
    </source>
</evidence>
<dbReference type="AlphaFoldDB" id="N1NSJ5"/>
<dbReference type="Proteomes" id="UP000001940">
    <property type="component" value="Chromosome IV"/>
</dbReference>
<evidence type="ECO:0000256" key="2">
    <source>
        <dbReference type="ARBA" id="ARBA00022473"/>
    </source>
</evidence>
<name>N1NSJ5_CAEEL</name>
<keyword evidence="2" id="KW-0217">Developmental protein</keyword>
<keyword evidence="8" id="KW-1267">Proteomics identification</keyword>
<keyword evidence="3" id="KW-0964">Secreted</keyword>
<dbReference type="PANTHER" id="PTHR46706:SF12">
    <property type="entry name" value="PROTEIN QUA-1-RELATED"/>
    <property type="match status" value="1"/>
</dbReference>
<dbReference type="InterPro" id="IPR052140">
    <property type="entry name" value="Dev_Signal_Hedgehog-like"/>
</dbReference>
<dbReference type="KEGG" id="cel:CELE_F38E11.7"/>
<dbReference type="Bgee" id="WBGene00006949">
    <property type="expression patterns" value="Expressed in larva and 3 other cell types or tissues"/>
</dbReference>
<dbReference type="ExpressionAtlas" id="N1NSJ5">
    <property type="expression patterns" value="baseline and differential"/>
</dbReference>
<dbReference type="RefSeq" id="NP_001294092.1">
    <property type="nucleotide sequence ID" value="NM_001307163.3"/>
</dbReference>
<dbReference type="AGR" id="WB:WBGene00006949"/>
<proteinExistence type="evidence at protein level"/>
<accession>N1NSJ5</accession>
<organism evidence="5 6">
    <name type="scientific">Caenorhabditis elegans</name>
    <dbReference type="NCBI Taxonomy" id="6239"/>
    <lineage>
        <taxon>Eukaryota</taxon>
        <taxon>Metazoa</taxon>
        <taxon>Ecdysozoa</taxon>
        <taxon>Nematoda</taxon>
        <taxon>Chromadorea</taxon>
        <taxon>Rhabditida</taxon>
        <taxon>Rhabditina</taxon>
        <taxon>Rhabditomorpha</taxon>
        <taxon>Rhabditoidea</taxon>
        <taxon>Rhabditidae</taxon>
        <taxon>Peloderinae</taxon>
        <taxon>Caenorhabditis</taxon>
    </lineage>
</organism>
<gene>
    <name evidence="5 7" type="primary">wrt-3</name>
    <name evidence="5" type="ORF">CELE_F38E11.7</name>
    <name evidence="7" type="ORF">F38E11.7</name>
</gene>
<protein>
    <submittedName>
        <fullName evidence="5">Warthog protein 3</fullName>
    </submittedName>
</protein>
<dbReference type="EMBL" id="BX284604">
    <property type="protein sequence ID" value="CCW46021.1"/>
    <property type="molecule type" value="Genomic_DNA"/>
</dbReference>
<evidence type="ECO:0000313" key="7">
    <source>
        <dbReference type="WormBase" id="F38E11.7b"/>
    </source>
</evidence>
<evidence type="ECO:0000256" key="4">
    <source>
        <dbReference type="ARBA" id="ARBA00022729"/>
    </source>
</evidence>
<dbReference type="PANTHER" id="PTHR46706">
    <property type="entry name" value="PROTEIN QUA-1-RELATED"/>
    <property type="match status" value="1"/>
</dbReference>
<dbReference type="PeptideAtlas" id="N1NSJ5"/>
<keyword evidence="4" id="KW-0732">Signal</keyword>
<dbReference type="WormBase" id="F38E11.7b">
    <property type="protein sequence ID" value="CE48359"/>
    <property type="gene ID" value="WBGene00006949"/>
    <property type="gene designation" value="wrt-3"/>
</dbReference>
<sequence>MEVHHSGVVRLMCSKPNCYDKNYSDCPERAESRHGCQKSNQWVGGFEKNIEGDLYTMCCEFEGLEKYAKVRYSDVRIRRGEFFEGEEKENDDGDVVKFDVIKDIRMHKDDEGQAYYNLTVLSFNCESIPDVKPAWYQKSQWPYFQFAKN</sequence>
<evidence type="ECO:0007829" key="8">
    <source>
        <dbReference type="PeptideAtlas" id="N1NSJ5"/>
    </source>
</evidence>
<comment type="subcellular location">
    <subcellularLocation>
        <location evidence="1">Secreted</location>
    </subcellularLocation>
</comment>
<dbReference type="GO" id="GO:0005576">
    <property type="term" value="C:extracellular region"/>
    <property type="evidence" value="ECO:0007669"/>
    <property type="project" value="UniProtKB-SubCell"/>
</dbReference>
<dbReference type="OrthoDB" id="5802408at2759"/>
<dbReference type="GeneID" id="177781"/>
<dbReference type="CTD" id="177781"/>
<dbReference type="HOGENOM" id="CLU_130582_0_0_1"/>